<accession>A0ACD5A581</accession>
<evidence type="ECO:0000313" key="1">
    <source>
        <dbReference type="EMBL" id="WWQ62336.1"/>
    </source>
</evidence>
<proteinExistence type="predicted"/>
<keyword evidence="2" id="KW-1185">Reference proteome</keyword>
<evidence type="ECO:0000313" key="2">
    <source>
        <dbReference type="Proteomes" id="UP001432251"/>
    </source>
</evidence>
<gene>
    <name evidence="1" type="ORF">V2W30_02470</name>
</gene>
<dbReference type="EMBL" id="CP146022">
    <property type="protein sequence ID" value="WWQ62336.1"/>
    <property type="molecule type" value="Genomic_DNA"/>
</dbReference>
<organism evidence="1 2">
    <name type="scientific">Streptomyces citrinus</name>
    <dbReference type="NCBI Taxonomy" id="3118173"/>
    <lineage>
        <taxon>Bacteria</taxon>
        <taxon>Bacillati</taxon>
        <taxon>Actinomycetota</taxon>
        <taxon>Actinomycetes</taxon>
        <taxon>Kitasatosporales</taxon>
        <taxon>Streptomycetaceae</taxon>
        <taxon>Streptomyces</taxon>
    </lineage>
</organism>
<protein>
    <submittedName>
        <fullName evidence="1">Uncharacterized protein</fullName>
    </submittedName>
</protein>
<dbReference type="Proteomes" id="UP001432251">
    <property type="component" value="Chromosome"/>
</dbReference>
<sequence length="79" mass="8327">MDGLDGYPSVVVHAAQPGGRRVTIRGEDVGLATSVADVTEFLRRAGLDDAPLDDPDVIEWRGGGTAIWPARIDDPDGQA</sequence>
<name>A0ACD5A581_9ACTN</name>
<reference evidence="1" key="1">
    <citation type="journal article" date="2025" name="Int. J. Syst. Evol. Microbiol.">
        <title>Streptomyces citrinus sp. nov., with yellow diffusible pigment.</title>
        <authorList>
            <person name="He Y."/>
            <person name="Yang E."/>
            <person name="Xu J."/>
            <person name="Sun Y."/>
            <person name="Sun L."/>
        </authorList>
    </citation>
    <scope>NUCLEOTIDE SEQUENCE</scope>
    <source>
        <strain evidence="1">Q6</strain>
    </source>
</reference>